<keyword evidence="1" id="KW-0808">Transferase</keyword>
<protein>
    <submittedName>
        <fullName evidence="3">GNAT family N-acetyltransferase</fullName>
    </submittedName>
</protein>
<evidence type="ECO:0000313" key="3">
    <source>
        <dbReference type="EMBL" id="MCX5572189.1"/>
    </source>
</evidence>
<dbReference type="PANTHER" id="PTHR13947">
    <property type="entry name" value="GNAT FAMILY N-ACETYLTRANSFERASE"/>
    <property type="match status" value="1"/>
</dbReference>
<dbReference type="PROSITE" id="PS51186">
    <property type="entry name" value="GNAT"/>
    <property type="match status" value="1"/>
</dbReference>
<organism evidence="3 4">
    <name type="scientific">Kaistia nematophila</name>
    <dbReference type="NCBI Taxonomy" id="2994654"/>
    <lineage>
        <taxon>Bacteria</taxon>
        <taxon>Pseudomonadati</taxon>
        <taxon>Pseudomonadota</taxon>
        <taxon>Alphaproteobacteria</taxon>
        <taxon>Hyphomicrobiales</taxon>
        <taxon>Kaistiaceae</taxon>
        <taxon>Kaistia</taxon>
    </lineage>
</organism>
<gene>
    <name evidence="3" type="ORF">OSH07_23510</name>
</gene>
<dbReference type="AlphaFoldDB" id="A0A9X3E5Z2"/>
<reference evidence="3" key="1">
    <citation type="submission" date="2022-11" db="EMBL/GenBank/DDBJ databases">
        <title>Biodiversity and phylogenetic relationships of bacteria.</title>
        <authorList>
            <person name="Machado R.A.R."/>
            <person name="Bhat A."/>
            <person name="Loulou A."/>
            <person name="Kallel S."/>
        </authorList>
    </citation>
    <scope>NUCLEOTIDE SEQUENCE</scope>
    <source>
        <strain evidence="3">K-TC2</strain>
    </source>
</reference>
<evidence type="ECO:0000313" key="4">
    <source>
        <dbReference type="Proteomes" id="UP001144805"/>
    </source>
</evidence>
<dbReference type="CDD" id="cd04301">
    <property type="entry name" value="NAT_SF"/>
    <property type="match status" value="1"/>
</dbReference>
<dbReference type="Gene3D" id="3.40.630.30">
    <property type="match status" value="1"/>
</dbReference>
<dbReference type="GO" id="GO:0008080">
    <property type="term" value="F:N-acetyltransferase activity"/>
    <property type="evidence" value="ECO:0007669"/>
    <property type="project" value="InterPro"/>
</dbReference>
<evidence type="ECO:0000256" key="1">
    <source>
        <dbReference type="ARBA" id="ARBA00022679"/>
    </source>
</evidence>
<feature type="domain" description="N-acetyltransferase" evidence="2">
    <location>
        <begin position="19"/>
        <end position="161"/>
    </location>
</feature>
<dbReference type="Pfam" id="PF00583">
    <property type="entry name" value="Acetyltransf_1"/>
    <property type="match status" value="1"/>
</dbReference>
<accession>A0A9X3E5Z2</accession>
<dbReference type="Proteomes" id="UP001144805">
    <property type="component" value="Unassembled WGS sequence"/>
</dbReference>
<keyword evidence="4" id="KW-1185">Reference proteome</keyword>
<comment type="caution">
    <text evidence="3">The sequence shown here is derived from an EMBL/GenBank/DDBJ whole genome shotgun (WGS) entry which is preliminary data.</text>
</comment>
<dbReference type="EMBL" id="JAPKNK010000015">
    <property type="protein sequence ID" value="MCX5572189.1"/>
    <property type="molecule type" value="Genomic_DNA"/>
</dbReference>
<proteinExistence type="predicted"/>
<dbReference type="InterPro" id="IPR016181">
    <property type="entry name" value="Acyl_CoA_acyltransferase"/>
</dbReference>
<dbReference type="SUPFAM" id="SSF55729">
    <property type="entry name" value="Acyl-CoA N-acyltransferases (Nat)"/>
    <property type="match status" value="1"/>
</dbReference>
<sequence>MAEARGGISILAFEPRHAAAFAALNIAWLERFFAIEAKDREQLDDAEARILDKGGAILIAEDEIGAAIGCVALVPHGDAEVELAKMAVAESAQGRGVGRQLMDAALALAREMGCRSVYLESNHALVPAVTLYERSGFRHLAPEERPVSPYARCDVYMRRRL</sequence>
<dbReference type="InterPro" id="IPR050769">
    <property type="entry name" value="NAT_camello-type"/>
</dbReference>
<dbReference type="PANTHER" id="PTHR13947:SF37">
    <property type="entry name" value="LD18367P"/>
    <property type="match status" value="1"/>
</dbReference>
<evidence type="ECO:0000259" key="2">
    <source>
        <dbReference type="PROSITE" id="PS51186"/>
    </source>
</evidence>
<dbReference type="InterPro" id="IPR000182">
    <property type="entry name" value="GNAT_dom"/>
</dbReference>
<dbReference type="RefSeq" id="WP_266341150.1">
    <property type="nucleotide sequence ID" value="NZ_JAPKNK010000015.1"/>
</dbReference>
<name>A0A9X3E5Z2_9HYPH</name>